<organism evidence="6 7">
    <name type="scientific">Deinococcus arboris</name>
    <dbReference type="NCBI Taxonomy" id="2682977"/>
    <lineage>
        <taxon>Bacteria</taxon>
        <taxon>Thermotogati</taxon>
        <taxon>Deinococcota</taxon>
        <taxon>Deinococci</taxon>
        <taxon>Deinococcales</taxon>
        <taxon>Deinococcaceae</taxon>
        <taxon>Deinococcus</taxon>
    </lineage>
</organism>
<feature type="active site" evidence="4">
    <location>
        <position position="39"/>
    </location>
</feature>
<keyword evidence="1 4" id="KW-0378">Hydrolase</keyword>
<dbReference type="GO" id="GO:0008984">
    <property type="term" value="F:protein-glutamate methylesterase activity"/>
    <property type="evidence" value="ECO:0007669"/>
    <property type="project" value="UniProtKB-EC"/>
</dbReference>
<evidence type="ECO:0000313" key="7">
    <source>
        <dbReference type="Proteomes" id="UP000483286"/>
    </source>
</evidence>
<dbReference type="PIRSF" id="PIRSF036461">
    <property type="entry name" value="Chmtx_methlestr"/>
    <property type="match status" value="1"/>
</dbReference>
<keyword evidence="7" id="KW-1185">Reference proteome</keyword>
<evidence type="ECO:0000256" key="2">
    <source>
        <dbReference type="ARBA" id="ARBA00039140"/>
    </source>
</evidence>
<evidence type="ECO:0000256" key="4">
    <source>
        <dbReference type="PROSITE-ProRule" id="PRU00050"/>
    </source>
</evidence>
<protein>
    <recommendedName>
        <fullName evidence="2">protein-glutamate methylesterase</fullName>
        <ecNumber evidence="2">3.1.1.61</ecNumber>
    </recommendedName>
</protein>
<dbReference type="InterPro" id="IPR000673">
    <property type="entry name" value="Sig_transdc_resp-reg_Me-estase"/>
</dbReference>
<dbReference type="InterPro" id="IPR035909">
    <property type="entry name" value="CheB_C"/>
</dbReference>
<dbReference type="Proteomes" id="UP000483286">
    <property type="component" value="Unassembled WGS sequence"/>
</dbReference>
<dbReference type="SUPFAM" id="SSF52738">
    <property type="entry name" value="Methylesterase CheB, C-terminal domain"/>
    <property type="match status" value="1"/>
</dbReference>
<accession>A0A7C9LRG1</accession>
<evidence type="ECO:0000256" key="1">
    <source>
        <dbReference type="ARBA" id="ARBA00022801"/>
    </source>
</evidence>
<reference evidence="6 7" key="1">
    <citation type="submission" date="2019-12" db="EMBL/GenBank/DDBJ databases">
        <title>Deinococcus sp. HMF7620 Genome sequencing and assembly.</title>
        <authorList>
            <person name="Kang H."/>
            <person name="Kim H."/>
            <person name="Joh K."/>
        </authorList>
    </citation>
    <scope>NUCLEOTIDE SEQUENCE [LARGE SCALE GENOMIC DNA]</scope>
    <source>
        <strain evidence="6 7">HMF7620</strain>
    </source>
</reference>
<evidence type="ECO:0000313" key="6">
    <source>
        <dbReference type="EMBL" id="MVN89396.1"/>
    </source>
</evidence>
<dbReference type="PANTHER" id="PTHR42872:SF6">
    <property type="entry name" value="PROTEIN-GLUTAMATE METHYLESTERASE_PROTEIN-GLUTAMINE GLUTAMINASE"/>
    <property type="match status" value="1"/>
</dbReference>
<dbReference type="GO" id="GO:0006935">
    <property type="term" value="P:chemotaxis"/>
    <property type="evidence" value="ECO:0007669"/>
    <property type="project" value="UniProtKB-UniRule"/>
</dbReference>
<dbReference type="GO" id="GO:0005737">
    <property type="term" value="C:cytoplasm"/>
    <property type="evidence" value="ECO:0007669"/>
    <property type="project" value="InterPro"/>
</dbReference>
<name>A0A7C9LRG1_9DEIO</name>
<dbReference type="Gene3D" id="3.40.50.180">
    <property type="entry name" value="Methylesterase CheB, C-terminal domain"/>
    <property type="match status" value="1"/>
</dbReference>
<feature type="active site" evidence="4">
    <location>
        <position position="131"/>
    </location>
</feature>
<dbReference type="InterPro" id="IPR011247">
    <property type="entry name" value="Chemotax_prot-Glu_Me-esterase"/>
</dbReference>
<dbReference type="EMBL" id="WQLB01000059">
    <property type="protein sequence ID" value="MVN89396.1"/>
    <property type="molecule type" value="Genomic_DNA"/>
</dbReference>
<dbReference type="GO" id="GO:0000156">
    <property type="term" value="F:phosphorelay response regulator activity"/>
    <property type="evidence" value="ECO:0007669"/>
    <property type="project" value="InterPro"/>
</dbReference>
<sequence>MTGPPLVVIGGSAGALGSLLDLAAGLPDDFPAALLVVVHIPPDQPSVLPELLNRAGPLPAKAAEDGERLRAGHIYVAPPDHHLLVRPATLQLSRGPRENRSRPSIDVLFRSAAYSFGPRTAGVILSGMQDDGTSGLWAIKQFGGTAIVQRPEEAQYPDMPLSAVRQVEVDDILPVHEIASRLVAWADTLGTREVKVSVDQTERRRLGLELGIAGEEASFEAGILNHGPLSPFTCPECHGVMMQIKEGRLTRFRCHTGHAFTSGTLISGVRQMVEDSMWSTVRALDEQVMLLAHLGKHLREAGQPDEADHLHQETQEATERMRLLRRVALWQEPLEAAKDRFEV</sequence>
<feature type="domain" description="CheB-type methylesterase" evidence="5">
    <location>
        <begin position="1"/>
        <end position="189"/>
    </location>
</feature>
<dbReference type="AlphaFoldDB" id="A0A7C9LRG1"/>
<evidence type="ECO:0000259" key="5">
    <source>
        <dbReference type="PROSITE" id="PS50122"/>
    </source>
</evidence>
<dbReference type="Pfam" id="PF01339">
    <property type="entry name" value="CheB_methylest"/>
    <property type="match status" value="1"/>
</dbReference>
<evidence type="ECO:0000256" key="3">
    <source>
        <dbReference type="ARBA" id="ARBA00048267"/>
    </source>
</evidence>
<comment type="catalytic activity">
    <reaction evidence="3">
        <text>[protein]-L-glutamate 5-O-methyl ester + H2O = L-glutamyl-[protein] + methanol + H(+)</text>
        <dbReference type="Rhea" id="RHEA:23236"/>
        <dbReference type="Rhea" id="RHEA-COMP:10208"/>
        <dbReference type="Rhea" id="RHEA-COMP:10311"/>
        <dbReference type="ChEBI" id="CHEBI:15377"/>
        <dbReference type="ChEBI" id="CHEBI:15378"/>
        <dbReference type="ChEBI" id="CHEBI:17790"/>
        <dbReference type="ChEBI" id="CHEBI:29973"/>
        <dbReference type="ChEBI" id="CHEBI:82795"/>
        <dbReference type="EC" id="3.1.1.61"/>
    </reaction>
</comment>
<dbReference type="PANTHER" id="PTHR42872">
    <property type="entry name" value="PROTEIN-GLUTAMATE METHYLESTERASE/PROTEIN-GLUTAMINE GLUTAMINASE"/>
    <property type="match status" value="1"/>
</dbReference>
<dbReference type="EC" id="3.1.1.61" evidence="2"/>
<gene>
    <name evidence="6" type="ORF">GO986_21920</name>
</gene>
<feature type="active site" evidence="4">
    <location>
        <position position="12"/>
    </location>
</feature>
<proteinExistence type="predicted"/>
<comment type="caution">
    <text evidence="6">The sequence shown here is derived from an EMBL/GenBank/DDBJ whole genome shotgun (WGS) entry which is preliminary data.</text>
</comment>
<dbReference type="CDD" id="cd16433">
    <property type="entry name" value="CheB"/>
    <property type="match status" value="1"/>
</dbReference>
<dbReference type="PROSITE" id="PS50122">
    <property type="entry name" value="CHEB"/>
    <property type="match status" value="1"/>
</dbReference>
<keyword evidence="4" id="KW-0145">Chemotaxis</keyword>